<dbReference type="Proteomes" id="UP000306918">
    <property type="component" value="Unassembled WGS sequence"/>
</dbReference>
<keyword evidence="5" id="KW-1185">Reference proteome</keyword>
<dbReference type="PIRSF" id="PIRSF000126">
    <property type="entry name" value="11-beta-HSD1"/>
    <property type="match status" value="1"/>
</dbReference>
<dbReference type="Gene3D" id="3.40.50.720">
    <property type="entry name" value="NAD(P)-binding Rossmann-like Domain"/>
    <property type="match status" value="1"/>
</dbReference>
<reference evidence="4 5" key="1">
    <citation type="submission" date="2019-04" db="EMBL/GenBank/DDBJ databases">
        <title>Niastella caeni sp. nov., isolated from activated sludge.</title>
        <authorList>
            <person name="Sheng M."/>
        </authorList>
    </citation>
    <scope>NUCLEOTIDE SEQUENCE [LARGE SCALE GENOMIC DNA]</scope>
    <source>
        <strain evidence="4 5">HX-2-15</strain>
    </source>
</reference>
<dbReference type="CDD" id="cd05233">
    <property type="entry name" value="SDR_c"/>
    <property type="match status" value="1"/>
</dbReference>
<name>A0A4V4H026_9BACT</name>
<comment type="similarity">
    <text evidence="1 3">Belongs to the short-chain dehydrogenases/reductases (SDR) family.</text>
</comment>
<evidence type="ECO:0000313" key="5">
    <source>
        <dbReference type="Proteomes" id="UP000306918"/>
    </source>
</evidence>
<evidence type="ECO:0000313" key="4">
    <source>
        <dbReference type="EMBL" id="THU34946.1"/>
    </source>
</evidence>
<sequence>MSFALVTGAAKGIGKGIAKELARLDFDLLLVDMDEVELAVTKKELESTSGSLVYTLPLDLSSPGALQTIMSWTSIWHDELQVVVNNAGYGLNGSFEQLELEEQLNMIDVNIKAQVSLSHAYIPVLKKQGQAFLLNVGSTTCYQTVPYLNVYAASKAFVVSFTRGLRFELRNTPVSVSVLIPGSTDTDFVNRARMSAEVKKTAERFNMSPGLVGKIAVRGLFKGKAEIIPGFSNKLHAFFPRFFPKSFVEKIGGNIYKPKAPNAKLIKTAPVSLAIK</sequence>
<dbReference type="PANTHER" id="PTHR42901">
    <property type="entry name" value="ALCOHOL DEHYDROGENASE"/>
    <property type="match status" value="1"/>
</dbReference>
<evidence type="ECO:0000256" key="2">
    <source>
        <dbReference type="ARBA" id="ARBA00023002"/>
    </source>
</evidence>
<comment type="caution">
    <text evidence="4">The sequence shown here is derived from an EMBL/GenBank/DDBJ whole genome shotgun (WGS) entry which is preliminary data.</text>
</comment>
<dbReference type="InterPro" id="IPR020904">
    <property type="entry name" value="Sc_DH/Rdtase_CS"/>
</dbReference>
<dbReference type="PRINTS" id="PR00080">
    <property type="entry name" value="SDRFAMILY"/>
</dbReference>
<dbReference type="PANTHER" id="PTHR42901:SF1">
    <property type="entry name" value="ALCOHOL DEHYDROGENASE"/>
    <property type="match status" value="1"/>
</dbReference>
<dbReference type="AlphaFoldDB" id="A0A4V4H026"/>
<accession>A0A4V4H026</accession>
<organism evidence="4 5">
    <name type="scientific">Niastella caeni</name>
    <dbReference type="NCBI Taxonomy" id="2569763"/>
    <lineage>
        <taxon>Bacteria</taxon>
        <taxon>Pseudomonadati</taxon>
        <taxon>Bacteroidota</taxon>
        <taxon>Chitinophagia</taxon>
        <taxon>Chitinophagales</taxon>
        <taxon>Chitinophagaceae</taxon>
        <taxon>Niastella</taxon>
    </lineage>
</organism>
<dbReference type="OrthoDB" id="9808814at2"/>
<dbReference type="EMBL" id="STFF01000007">
    <property type="protein sequence ID" value="THU34946.1"/>
    <property type="molecule type" value="Genomic_DNA"/>
</dbReference>
<dbReference type="Pfam" id="PF00106">
    <property type="entry name" value="adh_short"/>
    <property type="match status" value="1"/>
</dbReference>
<dbReference type="InterPro" id="IPR036291">
    <property type="entry name" value="NAD(P)-bd_dom_sf"/>
</dbReference>
<dbReference type="PROSITE" id="PS00061">
    <property type="entry name" value="ADH_SHORT"/>
    <property type="match status" value="1"/>
</dbReference>
<protein>
    <submittedName>
        <fullName evidence="4">SDR family oxidoreductase</fullName>
    </submittedName>
</protein>
<gene>
    <name evidence="4" type="ORF">FAM09_23435</name>
</gene>
<dbReference type="InterPro" id="IPR002347">
    <property type="entry name" value="SDR_fam"/>
</dbReference>
<evidence type="ECO:0000256" key="1">
    <source>
        <dbReference type="ARBA" id="ARBA00006484"/>
    </source>
</evidence>
<proteinExistence type="inferred from homology"/>
<dbReference type="GO" id="GO:0016491">
    <property type="term" value="F:oxidoreductase activity"/>
    <property type="evidence" value="ECO:0007669"/>
    <property type="project" value="UniProtKB-KW"/>
</dbReference>
<dbReference type="SUPFAM" id="SSF51735">
    <property type="entry name" value="NAD(P)-binding Rossmann-fold domains"/>
    <property type="match status" value="1"/>
</dbReference>
<dbReference type="PRINTS" id="PR00081">
    <property type="entry name" value="GDHRDH"/>
</dbReference>
<dbReference type="RefSeq" id="WP_136579589.1">
    <property type="nucleotide sequence ID" value="NZ_STFF01000007.1"/>
</dbReference>
<evidence type="ECO:0000256" key="3">
    <source>
        <dbReference type="RuleBase" id="RU000363"/>
    </source>
</evidence>
<keyword evidence="2" id="KW-0560">Oxidoreductase</keyword>